<evidence type="ECO:0000259" key="5">
    <source>
        <dbReference type="Pfam" id="PF02601"/>
    </source>
</evidence>
<dbReference type="CDD" id="cd04489">
    <property type="entry name" value="ExoVII_LU_OBF"/>
    <property type="match status" value="1"/>
</dbReference>
<dbReference type="PANTHER" id="PTHR30008:SF0">
    <property type="entry name" value="EXODEOXYRIBONUCLEASE 7 LARGE SUBUNIT"/>
    <property type="match status" value="1"/>
</dbReference>
<feature type="non-terminal residue" evidence="7">
    <location>
        <position position="1"/>
    </location>
</feature>
<evidence type="ECO:0000259" key="6">
    <source>
        <dbReference type="Pfam" id="PF13742"/>
    </source>
</evidence>
<evidence type="ECO:0000256" key="4">
    <source>
        <dbReference type="ARBA" id="ARBA00022839"/>
    </source>
</evidence>
<dbReference type="NCBIfam" id="TIGR00237">
    <property type="entry name" value="xseA"/>
    <property type="match status" value="1"/>
</dbReference>
<dbReference type="EMBL" id="BARU01031101">
    <property type="protein sequence ID" value="GAH70849.1"/>
    <property type="molecule type" value="Genomic_DNA"/>
</dbReference>
<dbReference type="AlphaFoldDB" id="X1IXM4"/>
<dbReference type="InterPro" id="IPR025824">
    <property type="entry name" value="OB-fold_nuc-bd_dom"/>
</dbReference>
<dbReference type="GO" id="GO:0003676">
    <property type="term" value="F:nucleic acid binding"/>
    <property type="evidence" value="ECO:0007669"/>
    <property type="project" value="InterPro"/>
</dbReference>
<protein>
    <recommendedName>
        <fullName evidence="8">Exonuclease VII large subunit C-terminal domain-containing protein</fullName>
    </recommendedName>
</protein>
<dbReference type="InterPro" id="IPR003753">
    <property type="entry name" value="Exonuc_VII_L"/>
</dbReference>
<keyword evidence="4" id="KW-0269">Exonuclease</keyword>
<accession>X1IXM4</accession>
<proteinExistence type="predicted"/>
<dbReference type="Pfam" id="PF02601">
    <property type="entry name" value="Exonuc_VII_L"/>
    <property type="match status" value="1"/>
</dbReference>
<feature type="domain" description="OB-fold nucleic acid binding" evidence="6">
    <location>
        <begin position="1"/>
        <end position="42"/>
    </location>
</feature>
<dbReference type="PANTHER" id="PTHR30008">
    <property type="entry name" value="EXODEOXYRIBONUCLEASE 7 LARGE SUBUNIT"/>
    <property type="match status" value="1"/>
</dbReference>
<evidence type="ECO:0000313" key="7">
    <source>
        <dbReference type="EMBL" id="GAH70849.1"/>
    </source>
</evidence>
<gene>
    <name evidence="7" type="ORF">S03H2_49241</name>
</gene>
<feature type="non-terminal residue" evidence="7">
    <location>
        <position position="263"/>
    </location>
</feature>
<organism evidence="7">
    <name type="scientific">marine sediment metagenome</name>
    <dbReference type="NCBI Taxonomy" id="412755"/>
    <lineage>
        <taxon>unclassified sequences</taxon>
        <taxon>metagenomes</taxon>
        <taxon>ecological metagenomes</taxon>
    </lineage>
</organism>
<evidence type="ECO:0008006" key="8">
    <source>
        <dbReference type="Google" id="ProtNLM"/>
    </source>
</evidence>
<dbReference type="GO" id="GO:0009318">
    <property type="term" value="C:exodeoxyribonuclease VII complex"/>
    <property type="evidence" value="ECO:0007669"/>
    <property type="project" value="InterPro"/>
</dbReference>
<keyword evidence="3" id="KW-0378">Hydrolase</keyword>
<evidence type="ECO:0000256" key="3">
    <source>
        <dbReference type="ARBA" id="ARBA00022801"/>
    </source>
</evidence>
<dbReference type="GO" id="GO:0008855">
    <property type="term" value="F:exodeoxyribonuclease VII activity"/>
    <property type="evidence" value="ECO:0007669"/>
    <property type="project" value="InterPro"/>
</dbReference>
<keyword evidence="2" id="KW-0540">Nuclease</keyword>
<sequence length="263" mass="29270">VLFRGYQRAVRFELADGLNVIVHGSVDVFDKRGEYQIIVDLIEPVGLGALQLAFEQLKEKLQKEGLFDESHKKQIPAFPDTIGVITSPTGAALRDILNVVERRYKGIRVIIYPVLVQGEGAAEEIAGAIKKANLRGDADVLIVGRGGGSIEDLWPFNEEIVARAIYHSEKPIISAVGHEIDYTISDFVADLRAPTPSAAAELVVKNKQELLKRSKELSMRLYSSLERMISQKKEKASYYSAELLLRRINTLINEKNLILDDVS</sequence>
<feature type="domain" description="Exonuclease VII large subunit C-terminal" evidence="5">
    <location>
        <begin position="66"/>
        <end position="261"/>
    </location>
</feature>
<evidence type="ECO:0000256" key="2">
    <source>
        <dbReference type="ARBA" id="ARBA00022722"/>
    </source>
</evidence>
<dbReference type="GO" id="GO:0006308">
    <property type="term" value="P:DNA catabolic process"/>
    <property type="evidence" value="ECO:0007669"/>
    <property type="project" value="InterPro"/>
</dbReference>
<comment type="caution">
    <text evidence="7">The sequence shown here is derived from an EMBL/GenBank/DDBJ whole genome shotgun (WGS) entry which is preliminary data.</text>
</comment>
<keyword evidence="1" id="KW-0963">Cytoplasm</keyword>
<dbReference type="Pfam" id="PF13742">
    <property type="entry name" value="tRNA_anti_2"/>
    <property type="match status" value="1"/>
</dbReference>
<reference evidence="7" key="1">
    <citation type="journal article" date="2014" name="Front. Microbiol.">
        <title>High frequency of phylogenetically diverse reductive dehalogenase-homologous genes in deep subseafloor sedimentary metagenomes.</title>
        <authorList>
            <person name="Kawai M."/>
            <person name="Futagami T."/>
            <person name="Toyoda A."/>
            <person name="Takaki Y."/>
            <person name="Nishi S."/>
            <person name="Hori S."/>
            <person name="Arai W."/>
            <person name="Tsubouchi T."/>
            <person name="Morono Y."/>
            <person name="Uchiyama I."/>
            <person name="Ito T."/>
            <person name="Fujiyama A."/>
            <person name="Inagaki F."/>
            <person name="Takami H."/>
        </authorList>
    </citation>
    <scope>NUCLEOTIDE SEQUENCE</scope>
    <source>
        <strain evidence="7">Expedition CK06-06</strain>
    </source>
</reference>
<name>X1IXM4_9ZZZZ</name>
<evidence type="ECO:0000256" key="1">
    <source>
        <dbReference type="ARBA" id="ARBA00022490"/>
    </source>
</evidence>
<dbReference type="InterPro" id="IPR020579">
    <property type="entry name" value="Exonuc_VII_lsu_C"/>
</dbReference>